<dbReference type="PROSITE" id="PS51014">
    <property type="entry name" value="COBK_CBIJ"/>
    <property type="match status" value="1"/>
</dbReference>
<keyword evidence="2" id="KW-0169">Cobalamin biosynthesis</keyword>
<keyword evidence="5" id="KW-1185">Reference proteome</keyword>
<evidence type="ECO:0000313" key="5">
    <source>
        <dbReference type="Proteomes" id="UP000198597"/>
    </source>
</evidence>
<keyword evidence="3" id="KW-0560">Oxidoreductase</keyword>
<dbReference type="GO" id="GO:0016994">
    <property type="term" value="F:precorrin-6A reductase activity"/>
    <property type="evidence" value="ECO:0007669"/>
    <property type="project" value="InterPro"/>
</dbReference>
<dbReference type="NCBIfam" id="TIGR00715">
    <property type="entry name" value="precor6x_red"/>
    <property type="match status" value="1"/>
</dbReference>
<dbReference type="UniPathway" id="UPA00148"/>
<dbReference type="PANTHER" id="PTHR36925:SF1">
    <property type="entry name" value="COBALT-PRECORRIN-6A REDUCTASE"/>
    <property type="match status" value="1"/>
</dbReference>
<dbReference type="NCBIfam" id="NF005970">
    <property type="entry name" value="PRK08057.1-4"/>
    <property type="match status" value="1"/>
</dbReference>
<dbReference type="AlphaFoldDB" id="A0A1H0U5E6"/>
<evidence type="ECO:0000256" key="2">
    <source>
        <dbReference type="ARBA" id="ARBA00022573"/>
    </source>
</evidence>
<organism evidence="4 5">
    <name type="scientific">Clostridium gasigenes</name>
    <dbReference type="NCBI Taxonomy" id="94869"/>
    <lineage>
        <taxon>Bacteria</taxon>
        <taxon>Bacillati</taxon>
        <taxon>Bacillota</taxon>
        <taxon>Clostridia</taxon>
        <taxon>Eubacteriales</taxon>
        <taxon>Clostridiaceae</taxon>
        <taxon>Clostridium</taxon>
    </lineage>
</organism>
<comment type="pathway">
    <text evidence="1">Cofactor biosynthesis; adenosylcobalamin biosynthesis.</text>
</comment>
<protein>
    <submittedName>
        <fullName evidence="4">Precorrin-6A/cobalt-precorrin-6A reductase</fullName>
    </submittedName>
</protein>
<gene>
    <name evidence="4" type="ORF">SAMN04488529_10957</name>
</gene>
<reference evidence="4 5" key="1">
    <citation type="submission" date="2016-10" db="EMBL/GenBank/DDBJ databases">
        <authorList>
            <person name="de Groot N.N."/>
        </authorList>
    </citation>
    <scope>NUCLEOTIDE SEQUENCE [LARGE SCALE GENOMIC DNA]</scope>
    <source>
        <strain evidence="4 5">DSM 12272</strain>
    </source>
</reference>
<name>A0A1H0U5E6_9CLOT</name>
<dbReference type="OrthoDB" id="9780707at2"/>
<dbReference type="RefSeq" id="WP_089971015.1">
    <property type="nucleotide sequence ID" value="NZ_FNJM01000009.1"/>
</dbReference>
<evidence type="ECO:0000313" key="4">
    <source>
        <dbReference type="EMBL" id="SDP61205.1"/>
    </source>
</evidence>
<sequence>MIGFILGTSEGKKFLSLINEYTEDIIVSTATEYGGELLSDYKVKHINTKPLDKDGLNKLIKDFNIKVLVDASHPYAEIVSKNAMESCKESNIEYIRYERLGVLSKENSKNIIRVKSYEELETVINNIPGNILNTTGSKNIGKILRLNIENRVIHRILPSWQILKEVLELGVEVSDVVAIKGPIGYELNKGFIYQDNIKAIITKDSGVQGGVLEKLKATTDTNIKLIVIEKTRIEYGQVFNKEEEIVNYLKIKYKALLKK</sequence>
<proteinExistence type="predicted"/>
<dbReference type="Proteomes" id="UP000198597">
    <property type="component" value="Unassembled WGS sequence"/>
</dbReference>
<dbReference type="STRING" id="94869.SAMN04488529_10957"/>
<evidence type="ECO:0000256" key="1">
    <source>
        <dbReference type="ARBA" id="ARBA00004953"/>
    </source>
</evidence>
<dbReference type="Pfam" id="PF02571">
    <property type="entry name" value="CbiJ"/>
    <property type="match status" value="1"/>
</dbReference>
<evidence type="ECO:0000256" key="3">
    <source>
        <dbReference type="ARBA" id="ARBA00023002"/>
    </source>
</evidence>
<accession>A0A1H0U5E6</accession>
<dbReference type="PANTHER" id="PTHR36925">
    <property type="entry name" value="COBALT-PRECORRIN-6A REDUCTASE"/>
    <property type="match status" value="1"/>
</dbReference>
<dbReference type="EMBL" id="FNJM01000009">
    <property type="protein sequence ID" value="SDP61205.1"/>
    <property type="molecule type" value="Genomic_DNA"/>
</dbReference>
<dbReference type="GO" id="GO:0009236">
    <property type="term" value="P:cobalamin biosynthetic process"/>
    <property type="evidence" value="ECO:0007669"/>
    <property type="project" value="UniProtKB-UniPathway"/>
</dbReference>
<dbReference type="InterPro" id="IPR003723">
    <property type="entry name" value="Precorrin-6x_reduct"/>
</dbReference>